<protein>
    <submittedName>
        <fullName evidence="2">Uncharacterized protein</fullName>
    </submittedName>
</protein>
<evidence type="ECO:0000313" key="2">
    <source>
        <dbReference type="EMBL" id="KAJ4443133.1"/>
    </source>
</evidence>
<organism evidence="2 3">
    <name type="scientific">Periplaneta americana</name>
    <name type="common">American cockroach</name>
    <name type="synonym">Blatta americana</name>
    <dbReference type="NCBI Taxonomy" id="6978"/>
    <lineage>
        <taxon>Eukaryota</taxon>
        <taxon>Metazoa</taxon>
        <taxon>Ecdysozoa</taxon>
        <taxon>Arthropoda</taxon>
        <taxon>Hexapoda</taxon>
        <taxon>Insecta</taxon>
        <taxon>Pterygota</taxon>
        <taxon>Neoptera</taxon>
        <taxon>Polyneoptera</taxon>
        <taxon>Dictyoptera</taxon>
        <taxon>Blattodea</taxon>
        <taxon>Blattoidea</taxon>
        <taxon>Blattidae</taxon>
        <taxon>Blattinae</taxon>
        <taxon>Periplaneta</taxon>
    </lineage>
</organism>
<feature type="signal peptide" evidence="1">
    <location>
        <begin position="1"/>
        <end position="17"/>
    </location>
</feature>
<keyword evidence="3" id="KW-1185">Reference proteome</keyword>
<sequence>MITAVLVIMIVCDGVVTVVCDGDNCSIGGDHCSVGGGDNEYAIRKVQDNRQGLELNGLHQLLVYVDDVNMLGENPQKIKENTEILLEAKLYHEPNTWALPTFHKIEMTLPIITNSMAWMAYRTSLLLTFLVHTVYYRERTVSVRLHRHRYTADEELHVTSAARYILSFYFNHECISDCESTNREDKIGYKQRSHNNVRGRRERIGSDFQTAETVPWNSEC</sequence>
<comment type="caution">
    <text evidence="2">The sequence shown here is derived from an EMBL/GenBank/DDBJ whole genome shotgun (WGS) entry which is preliminary data.</text>
</comment>
<feature type="chain" id="PRO_5045120828" evidence="1">
    <location>
        <begin position="18"/>
        <end position="220"/>
    </location>
</feature>
<reference evidence="2 3" key="1">
    <citation type="journal article" date="2022" name="Allergy">
        <title>Genome assembly and annotation of Periplaneta americana reveal a comprehensive cockroach allergen profile.</title>
        <authorList>
            <person name="Wang L."/>
            <person name="Xiong Q."/>
            <person name="Saelim N."/>
            <person name="Wang L."/>
            <person name="Nong W."/>
            <person name="Wan A.T."/>
            <person name="Shi M."/>
            <person name="Liu X."/>
            <person name="Cao Q."/>
            <person name="Hui J.H.L."/>
            <person name="Sookrung N."/>
            <person name="Leung T.F."/>
            <person name="Tungtrongchitr A."/>
            <person name="Tsui S.K.W."/>
        </authorList>
    </citation>
    <scope>NUCLEOTIDE SEQUENCE [LARGE SCALE GENOMIC DNA]</scope>
    <source>
        <strain evidence="2">PWHHKU_190912</strain>
    </source>
</reference>
<dbReference type="EMBL" id="JAJSOF020000013">
    <property type="protein sequence ID" value="KAJ4443133.1"/>
    <property type="molecule type" value="Genomic_DNA"/>
</dbReference>
<name>A0ABQ8TB22_PERAM</name>
<dbReference type="Proteomes" id="UP001148838">
    <property type="component" value="Unassembled WGS sequence"/>
</dbReference>
<evidence type="ECO:0000256" key="1">
    <source>
        <dbReference type="SAM" id="SignalP"/>
    </source>
</evidence>
<evidence type="ECO:0000313" key="3">
    <source>
        <dbReference type="Proteomes" id="UP001148838"/>
    </source>
</evidence>
<proteinExistence type="predicted"/>
<gene>
    <name evidence="2" type="ORF">ANN_04783</name>
</gene>
<accession>A0ABQ8TB22</accession>
<keyword evidence="1" id="KW-0732">Signal</keyword>